<accession>A0AA38VNB3</accession>
<feature type="region of interest" description="Disordered" evidence="5">
    <location>
        <begin position="182"/>
        <end position="202"/>
    </location>
</feature>
<evidence type="ECO:0000256" key="2">
    <source>
        <dbReference type="ARBA" id="ARBA00022692"/>
    </source>
</evidence>
<dbReference type="GO" id="GO:0016020">
    <property type="term" value="C:membrane"/>
    <property type="evidence" value="ECO:0007669"/>
    <property type="project" value="UniProtKB-SubCell"/>
</dbReference>
<dbReference type="InterPro" id="IPR051694">
    <property type="entry name" value="Immunoregulatory_rcpt-like"/>
</dbReference>
<evidence type="ECO:0000256" key="5">
    <source>
        <dbReference type="SAM" id="MobiDB-lite"/>
    </source>
</evidence>
<evidence type="ECO:0000256" key="1">
    <source>
        <dbReference type="ARBA" id="ARBA00004167"/>
    </source>
</evidence>
<feature type="compositionally biased region" description="Pro residues" evidence="5">
    <location>
        <begin position="268"/>
        <end position="281"/>
    </location>
</feature>
<organism evidence="7 8">
    <name type="scientific">Pleurostoma richardsiae</name>
    <dbReference type="NCBI Taxonomy" id="41990"/>
    <lineage>
        <taxon>Eukaryota</taxon>
        <taxon>Fungi</taxon>
        <taxon>Dikarya</taxon>
        <taxon>Ascomycota</taxon>
        <taxon>Pezizomycotina</taxon>
        <taxon>Sordariomycetes</taxon>
        <taxon>Sordariomycetidae</taxon>
        <taxon>Calosphaeriales</taxon>
        <taxon>Pleurostomataceae</taxon>
        <taxon>Pleurostoma</taxon>
    </lineage>
</organism>
<dbReference type="AlphaFoldDB" id="A0AA38VNB3"/>
<evidence type="ECO:0000256" key="6">
    <source>
        <dbReference type="SAM" id="Phobius"/>
    </source>
</evidence>
<dbReference type="PANTHER" id="PTHR15549:SF33">
    <property type="entry name" value="MEMBRANE PROTEIN WSC4, PUTATIVE (AFU_ORTHOLOGUE AFUA_5G09020)-RELATED"/>
    <property type="match status" value="1"/>
</dbReference>
<evidence type="ECO:0000256" key="4">
    <source>
        <dbReference type="ARBA" id="ARBA00023136"/>
    </source>
</evidence>
<comment type="subcellular location">
    <subcellularLocation>
        <location evidence="1">Membrane</location>
        <topology evidence="1">Single-pass membrane protein</topology>
    </subcellularLocation>
</comment>
<keyword evidence="2 6" id="KW-0812">Transmembrane</keyword>
<keyword evidence="4 6" id="KW-0472">Membrane</keyword>
<dbReference type="PANTHER" id="PTHR15549">
    <property type="entry name" value="PAIRED IMMUNOGLOBULIN-LIKE TYPE 2 RECEPTOR"/>
    <property type="match status" value="1"/>
</dbReference>
<comment type="caution">
    <text evidence="7">The sequence shown here is derived from an EMBL/GenBank/DDBJ whole genome shotgun (WGS) entry which is preliminary data.</text>
</comment>
<reference evidence="7" key="1">
    <citation type="submission" date="2022-07" db="EMBL/GenBank/DDBJ databases">
        <title>Fungi with potential for degradation of polypropylene.</title>
        <authorList>
            <person name="Gostincar C."/>
        </authorList>
    </citation>
    <scope>NUCLEOTIDE SEQUENCE</scope>
    <source>
        <strain evidence="7">EXF-13308</strain>
    </source>
</reference>
<dbReference type="GO" id="GO:0071944">
    <property type="term" value="C:cell periphery"/>
    <property type="evidence" value="ECO:0007669"/>
    <property type="project" value="UniProtKB-ARBA"/>
</dbReference>
<evidence type="ECO:0000313" key="7">
    <source>
        <dbReference type="EMBL" id="KAJ9142737.1"/>
    </source>
</evidence>
<name>A0AA38VNB3_9PEZI</name>
<keyword evidence="3 6" id="KW-1133">Transmembrane helix</keyword>
<feature type="compositionally biased region" description="Low complexity" evidence="5">
    <location>
        <begin position="349"/>
        <end position="387"/>
    </location>
</feature>
<feature type="transmembrane region" description="Helical" evidence="6">
    <location>
        <begin position="231"/>
        <end position="256"/>
    </location>
</feature>
<sequence length="413" mass="43465">MKRAFGLAAFGCVLNGIEAKTFKWSQDGLVRRWQPAQETDLGIMPVLGLSPLPTEPPRLEDRAVFKRSTTDNTCAYVSGDADVPLYCGTDSSCIFNSFVSKIGCCGDGTSATDCRVFTTCYDSTDVSSFSSYDSAVVYCGSSEYPYCRTHIYEDDLFSGYTLYGCAKTGGSDFVDYTTSKSTSSSSSSSESSEFSESTTSTSTTSVDPVIATVTVPAATSTSASPKKSTPVGAIVGGVVGGVGGLALIGLGAFFLWRHSKKKDSAAAAPPPAAPGNFPPSQPSYAPQGPQPPMAQHYQQAPPPPGYAGFAPVQDNRMSMQKPPYAMTSTAYDPNGNNISPPASPPPQGGSPHSPSVSGYSPTAQSYAQDPSQQQQQYPNQPVHYQNPAYPQTSGGFAHELPTTKPDGQLHELS</sequence>
<protein>
    <submittedName>
        <fullName evidence="7">Uncharacterized protein</fullName>
    </submittedName>
</protein>
<dbReference type="EMBL" id="JANBVO010000021">
    <property type="protein sequence ID" value="KAJ9142737.1"/>
    <property type="molecule type" value="Genomic_DNA"/>
</dbReference>
<dbReference type="Proteomes" id="UP001174694">
    <property type="component" value="Unassembled WGS sequence"/>
</dbReference>
<evidence type="ECO:0000313" key="8">
    <source>
        <dbReference type="Proteomes" id="UP001174694"/>
    </source>
</evidence>
<keyword evidence="8" id="KW-1185">Reference proteome</keyword>
<evidence type="ECO:0000256" key="3">
    <source>
        <dbReference type="ARBA" id="ARBA00022989"/>
    </source>
</evidence>
<gene>
    <name evidence="7" type="ORF">NKR23_g7128</name>
</gene>
<feature type="region of interest" description="Disordered" evidence="5">
    <location>
        <begin position="264"/>
        <end position="413"/>
    </location>
</feature>
<proteinExistence type="predicted"/>